<dbReference type="GO" id="GO:0006298">
    <property type="term" value="P:mismatch repair"/>
    <property type="evidence" value="ECO:0007669"/>
    <property type="project" value="InterPro"/>
</dbReference>
<keyword evidence="3" id="KW-0067">ATP-binding</keyword>
<evidence type="ECO:0000313" key="6">
    <source>
        <dbReference type="EMBL" id="CCD22359.1"/>
    </source>
</evidence>
<organism evidence="6 7">
    <name type="scientific">Naumovozyma dairenensis (strain ATCC 10597 / BCRC 20456 / CBS 421 / NBRC 0211 / NRRL Y-12639)</name>
    <name type="common">Saccharomyces dairenensis</name>
    <dbReference type="NCBI Taxonomy" id="1071378"/>
    <lineage>
        <taxon>Eukaryota</taxon>
        <taxon>Fungi</taxon>
        <taxon>Dikarya</taxon>
        <taxon>Ascomycota</taxon>
        <taxon>Saccharomycotina</taxon>
        <taxon>Saccharomycetes</taxon>
        <taxon>Saccharomycetales</taxon>
        <taxon>Saccharomycetaceae</taxon>
        <taxon>Naumovozyma</taxon>
    </lineage>
</organism>
<dbReference type="GO" id="GO:0030983">
    <property type="term" value="F:mismatched DNA binding"/>
    <property type="evidence" value="ECO:0007669"/>
    <property type="project" value="InterPro"/>
</dbReference>
<dbReference type="GO" id="GO:0062128">
    <property type="term" value="C:MutSgamma complex"/>
    <property type="evidence" value="ECO:0007669"/>
    <property type="project" value="EnsemblFungi"/>
</dbReference>
<dbReference type="Pfam" id="PF05192">
    <property type="entry name" value="MutS_III"/>
    <property type="match status" value="1"/>
</dbReference>
<gene>
    <name evidence="6" type="primary">NDAI0A02010</name>
    <name evidence="6" type="ordered locus">NDAI_0A02010</name>
</gene>
<dbReference type="CDD" id="cd03281">
    <property type="entry name" value="ABC_MSH5_euk"/>
    <property type="match status" value="1"/>
</dbReference>
<evidence type="ECO:0000256" key="3">
    <source>
        <dbReference type="ARBA" id="ARBA00022840"/>
    </source>
</evidence>
<dbReference type="OMA" id="CSVYFMP"/>
<dbReference type="eggNOG" id="KOG0221">
    <property type="taxonomic scope" value="Eukaryota"/>
</dbReference>
<evidence type="ECO:0000256" key="2">
    <source>
        <dbReference type="ARBA" id="ARBA00022741"/>
    </source>
</evidence>
<reference evidence="6 7" key="1">
    <citation type="journal article" date="2011" name="Proc. Natl. Acad. Sci. U.S.A.">
        <title>Evolutionary erosion of yeast sex chromosomes by mating-type switching accidents.</title>
        <authorList>
            <person name="Gordon J.L."/>
            <person name="Armisen D."/>
            <person name="Proux-Wera E."/>
            <person name="Oheigeartaigh S.S."/>
            <person name="Byrne K.P."/>
            <person name="Wolfe K.H."/>
        </authorList>
    </citation>
    <scope>NUCLEOTIDE SEQUENCE [LARGE SCALE GENOMIC DNA]</scope>
    <source>
        <strain evidence="7">ATCC 10597 / BCRC 20456 / CBS 421 / NBRC 0211 / NRRL Y-12639</strain>
    </source>
</reference>
<dbReference type="PANTHER" id="PTHR11361:SF20">
    <property type="entry name" value="MUTS PROTEIN HOMOLOG 5"/>
    <property type="match status" value="1"/>
</dbReference>
<name>G0W3H1_NAUDC</name>
<dbReference type="Pfam" id="PF00488">
    <property type="entry name" value="MutS_V"/>
    <property type="match status" value="1"/>
</dbReference>
<evidence type="ECO:0000256" key="4">
    <source>
        <dbReference type="ARBA" id="ARBA00023125"/>
    </source>
</evidence>
<sequence length="875" mass="99176">MSVENTPDQDVSINYSFDYNDEVVLCIDVRKNHLGCSVLNCHTKTLKILNQDYLLQLPQTMAETAPFIEDFTILNEAYLISKSLILENSPTLCLLSTRLEESLHNAIENICKEIHCRIELQGAETFKKSKELDLLEFQSCKSATFREELIKDDLQSVGTTNATVNCIINNYNKHAELDDISTNTSSNMIIGRTENPNSFIINIEHMDLANRVFLDDDSIAALQIFPSIKKTGHDKMQKGACFSILELLDHTSSSLATKLLKSWLASPLSSKVLIEGRLKVVEILLEKNNNIVYEDLREQLKGLPDLFRILNAIRNGKTTLSTWLSLLSFLRKAIDIFYLVKLLKYDKDSMNIFEQISQRIDPAEMELLLRKIETTIDIRTSKETKTVTIFDGVNEALDECRHVYNELEIILTDVAKCAEQSLLQLLRERSNIATLLGTTVNAVYIPQLGYLVTLSSSLEEVTSIAASLKWEEMFRTTTNIYFKNEDVIQMDEKYGDIYGAIIDLEVEILQGSQENVLAIQSSLTEYCNLLAQLEVLMSFAYVSQLQNYCRPQLYEDNSILDVRNGRHPLYETLVETYIGNDIYLDGGNFDDENWFQTNKKRIVVLTGANASGKTVFLTQNGLIVYLAHIGCFVPADSAKIGLIDKILTRIRTRDTISRQESTFQRDSFQMAKCLSLATERSLILVDEFGKGTDVIDGPSLFAGIIAFLSKLRRCPRFLSCTHFHEIFRDTILPTTMPGVKHYATEVMLDGKVPDDSLHLASEKDLEDAGIMFLYRIKEGIAKQSFGVYCAKVCGIKTEIVRRAQELSALMDKGYSIVDHCSALSEKEIKSFYENQEILKKFLSWDVDLETNTTELQLLEKLKTILGSSKQQLLDK</sequence>
<dbReference type="GO" id="GO:0000400">
    <property type="term" value="F:four-way junction DNA binding"/>
    <property type="evidence" value="ECO:0007669"/>
    <property type="project" value="EnsemblFungi"/>
</dbReference>
<keyword evidence="4" id="KW-0238">DNA-binding</keyword>
<dbReference type="PROSITE" id="PS00486">
    <property type="entry name" value="DNA_MISMATCH_REPAIR_2"/>
    <property type="match status" value="1"/>
</dbReference>
<dbReference type="InterPro" id="IPR011184">
    <property type="entry name" value="DNA_mismatch_repair_Msh2"/>
</dbReference>
<keyword evidence="2" id="KW-0547">Nucleotide-binding</keyword>
<comment type="similarity">
    <text evidence="1">Belongs to the DNA mismatch repair MutS family.</text>
</comment>
<dbReference type="SUPFAM" id="SSF52540">
    <property type="entry name" value="P-loop containing nucleoside triphosphate hydrolases"/>
    <property type="match status" value="1"/>
</dbReference>
<dbReference type="GO" id="GO:1990391">
    <property type="term" value="C:DNA repair complex"/>
    <property type="evidence" value="ECO:0007669"/>
    <property type="project" value="EnsemblFungi"/>
</dbReference>
<accession>G0W3H1</accession>
<dbReference type="SUPFAM" id="SSF48334">
    <property type="entry name" value="DNA repair protein MutS, domain III"/>
    <property type="match status" value="1"/>
</dbReference>
<dbReference type="EMBL" id="HE580267">
    <property type="protein sequence ID" value="CCD22359.1"/>
    <property type="molecule type" value="Genomic_DNA"/>
</dbReference>
<protein>
    <recommendedName>
        <fullName evidence="5">DNA mismatch repair proteins mutS family domain-containing protein</fullName>
    </recommendedName>
</protein>
<dbReference type="Proteomes" id="UP000000689">
    <property type="component" value="Chromosome 1"/>
</dbReference>
<dbReference type="GO" id="GO:0000228">
    <property type="term" value="C:nuclear chromosome"/>
    <property type="evidence" value="ECO:0007669"/>
    <property type="project" value="EnsemblFungi"/>
</dbReference>
<dbReference type="Gene3D" id="3.40.50.300">
    <property type="entry name" value="P-loop containing nucleotide triphosphate hydrolases"/>
    <property type="match status" value="1"/>
</dbReference>
<keyword evidence="7" id="KW-1185">Reference proteome</keyword>
<evidence type="ECO:0000313" key="7">
    <source>
        <dbReference type="Proteomes" id="UP000000689"/>
    </source>
</evidence>
<dbReference type="InterPro" id="IPR007696">
    <property type="entry name" value="DNA_mismatch_repair_MutS_core"/>
</dbReference>
<dbReference type="InterPro" id="IPR045076">
    <property type="entry name" value="MutS"/>
</dbReference>
<dbReference type="SMART" id="SM00533">
    <property type="entry name" value="MUTSd"/>
    <property type="match status" value="1"/>
</dbReference>
<proteinExistence type="inferred from homology"/>
<dbReference type="AlphaFoldDB" id="G0W3H1"/>
<dbReference type="GeneID" id="11493432"/>
<dbReference type="GO" id="GO:0000403">
    <property type="term" value="F:Y-form DNA binding"/>
    <property type="evidence" value="ECO:0007669"/>
    <property type="project" value="EnsemblFungi"/>
</dbReference>
<dbReference type="HOGENOM" id="CLU_002472_8_0_1"/>
<dbReference type="InterPro" id="IPR027417">
    <property type="entry name" value="P-loop_NTPase"/>
</dbReference>
<dbReference type="Gene3D" id="1.10.1420.10">
    <property type="match status" value="1"/>
</dbReference>
<dbReference type="InterPro" id="IPR036187">
    <property type="entry name" value="DNA_mismatch_repair_MutS_sf"/>
</dbReference>
<evidence type="ECO:0000259" key="5">
    <source>
        <dbReference type="PROSITE" id="PS00486"/>
    </source>
</evidence>
<dbReference type="PIRSF" id="PIRSF005813">
    <property type="entry name" value="MSH2"/>
    <property type="match status" value="1"/>
</dbReference>
<dbReference type="SMART" id="SM00534">
    <property type="entry name" value="MUTSac"/>
    <property type="match status" value="1"/>
</dbReference>
<dbReference type="OrthoDB" id="29596at2759"/>
<dbReference type="GO" id="GO:0140664">
    <property type="term" value="F:ATP-dependent DNA damage sensor activity"/>
    <property type="evidence" value="ECO:0007669"/>
    <property type="project" value="InterPro"/>
</dbReference>
<dbReference type="RefSeq" id="XP_003667602.1">
    <property type="nucleotide sequence ID" value="XM_003667554.1"/>
</dbReference>
<dbReference type="STRING" id="1071378.G0W3H1"/>
<dbReference type="InterPro" id="IPR000432">
    <property type="entry name" value="DNA_mismatch_repair_MutS_C"/>
</dbReference>
<dbReference type="KEGG" id="ndi:NDAI_0A02010"/>
<feature type="domain" description="DNA mismatch repair proteins mutS family" evidence="5">
    <location>
        <begin position="681"/>
        <end position="697"/>
    </location>
</feature>
<evidence type="ECO:0000256" key="1">
    <source>
        <dbReference type="ARBA" id="ARBA00006271"/>
    </source>
</evidence>
<dbReference type="GO" id="GO:0005524">
    <property type="term" value="F:ATP binding"/>
    <property type="evidence" value="ECO:0007669"/>
    <property type="project" value="UniProtKB-KW"/>
</dbReference>
<dbReference type="GO" id="GO:0062037">
    <property type="term" value="F:D-loop DNA binding"/>
    <property type="evidence" value="ECO:0007669"/>
    <property type="project" value="EnsemblFungi"/>
</dbReference>
<dbReference type="GO" id="GO:0051026">
    <property type="term" value="P:chiasma assembly"/>
    <property type="evidence" value="ECO:0007669"/>
    <property type="project" value="TreeGrafter"/>
</dbReference>
<dbReference type="PANTHER" id="PTHR11361">
    <property type="entry name" value="DNA MISMATCH REPAIR PROTEIN MUTS FAMILY MEMBER"/>
    <property type="match status" value="1"/>
</dbReference>